<dbReference type="EMBL" id="JAAFYZ010000003">
    <property type="protein sequence ID" value="MBS2545502.1"/>
    <property type="molecule type" value="Genomic_DNA"/>
</dbReference>
<comment type="caution">
    <text evidence="1">The sequence shown here is derived from an EMBL/GenBank/DDBJ whole genome shotgun (WGS) entry which is preliminary data.</text>
</comment>
<proteinExistence type="predicted"/>
<sequence length="98" mass="10487">MAETPKDSVLLSLAKEGYSGSYGVLLLVAVLMGTNPDELRPESDAERDEWSGHLQGLRSALTCVAIHEAKLEPGDAAAVVQRHIEDAAQVMGRSRGSR</sequence>
<reference evidence="1 2" key="1">
    <citation type="submission" date="2020-02" db="EMBL/GenBank/DDBJ databases">
        <title>Acidophilic actinobacteria isolated from forest soil.</title>
        <authorList>
            <person name="Golinska P."/>
        </authorList>
    </citation>
    <scope>NUCLEOTIDE SEQUENCE [LARGE SCALE GENOMIC DNA]</scope>
    <source>
        <strain evidence="1 2">NL8</strain>
    </source>
</reference>
<dbReference type="RefSeq" id="WP_212007166.1">
    <property type="nucleotide sequence ID" value="NZ_JAAFYZ010000003.1"/>
</dbReference>
<gene>
    <name evidence="1" type="ORF">KGQ19_01330</name>
</gene>
<protein>
    <submittedName>
        <fullName evidence="1">Uncharacterized protein</fullName>
    </submittedName>
</protein>
<evidence type="ECO:0000313" key="1">
    <source>
        <dbReference type="EMBL" id="MBS2545502.1"/>
    </source>
</evidence>
<keyword evidence="2" id="KW-1185">Reference proteome</keyword>
<name>A0ABS5KGS3_9ACTN</name>
<evidence type="ECO:0000313" key="2">
    <source>
        <dbReference type="Proteomes" id="UP000730482"/>
    </source>
</evidence>
<organism evidence="1 2">
    <name type="scientific">Catenulispora pinistramenti</name>
    <dbReference type="NCBI Taxonomy" id="2705254"/>
    <lineage>
        <taxon>Bacteria</taxon>
        <taxon>Bacillati</taxon>
        <taxon>Actinomycetota</taxon>
        <taxon>Actinomycetes</taxon>
        <taxon>Catenulisporales</taxon>
        <taxon>Catenulisporaceae</taxon>
        <taxon>Catenulispora</taxon>
    </lineage>
</organism>
<accession>A0ABS5KGS3</accession>
<dbReference type="Proteomes" id="UP000730482">
    <property type="component" value="Unassembled WGS sequence"/>
</dbReference>